<organism evidence="1 2">
    <name type="scientific">Candidatus Nitrososphaera evergladensis SR1</name>
    <dbReference type="NCBI Taxonomy" id="1459636"/>
    <lineage>
        <taxon>Archaea</taxon>
        <taxon>Nitrososphaerota</taxon>
        <taxon>Nitrososphaeria</taxon>
        <taxon>Nitrososphaerales</taxon>
        <taxon>Nitrososphaeraceae</taxon>
        <taxon>Nitrososphaera</taxon>
    </lineage>
</organism>
<keyword evidence="2" id="KW-1185">Reference proteome</keyword>
<dbReference type="Proteomes" id="UP000028194">
    <property type="component" value="Chromosome"/>
</dbReference>
<dbReference type="HOGENOM" id="CLU_1438064_0_0_2"/>
<sequence length="188" mass="20825">MNFRTGSNAIKNKKKKKTAVVTLSAASLVLLAGVLVVASSIAPAGNAQAASKGIAQNKYMEYVNHVHGGYKFLEKHTWHYNSTRSEADNLNAFKAWWCTDDSGKPIGSDKCKDMPAGDVKAFMQFVEKSRDKLLFDRVVQLQDEMGQHHSVKQWFIQAYNNGKPSQSATTDHTESEMKAMVQEAGNKL</sequence>
<protein>
    <submittedName>
        <fullName evidence="1">Uncharacterized protein</fullName>
    </submittedName>
</protein>
<reference evidence="1 2" key="1">
    <citation type="journal article" date="2014" name="PLoS ONE">
        <title>Genome Sequence of Candidatus Nitrososphaera evergladensis from Group I.1b Enriched from Everglades Soil Reveals Novel Genomic Features of the Ammonia-Oxidizing Archaea.</title>
        <authorList>
            <person name="Zhalnina K.V."/>
            <person name="Dias R."/>
            <person name="Leonard M.T."/>
            <person name="Dorr de Quadros P."/>
            <person name="Camargo F.A."/>
            <person name="Drew J.C."/>
            <person name="Farmerie W.G."/>
            <person name="Daroub S.H."/>
            <person name="Triplett E.W."/>
        </authorList>
    </citation>
    <scope>NUCLEOTIDE SEQUENCE [LARGE SCALE GENOMIC DNA]</scope>
    <source>
        <strain evidence="1 2">SR1</strain>
    </source>
</reference>
<evidence type="ECO:0000313" key="1">
    <source>
        <dbReference type="EMBL" id="AIF85278.1"/>
    </source>
</evidence>
<gene>
    <name evidence="1" type="ORF">NTE_03249</name>
</gene>
<evidence type="ECO:0000313" key="2">
    <source>
        <dbReference type="Proteomes" id="UP000028194"/>
    </source>
</evidence>
<name>A0A075MVW7_9ARCH</name>
<accession>A0A075MVW7</accession>
<dbReference type="AlphaFoldDB" id="A0A075MVW7"/>
<dbReference type="KEGG" id="nev:NTE_03249"/>
<dbReference type="EMBL" id="CP007174">
    <property type="protein sequence ID" value="AIF85278.1"/>
    <property type="molecule type" value="Genomic_DNA"/>
</dbReference>
<proteinExistence type="predicted"/>